<gene>
    <name evidence="2" type="ORF">AAAT34_12340</name>
</gene>
<evidence type="ECO:0000256" key="1">
    <source>
        <dbReference type="SAM" id="SignalP"/>
    </source>
</evidence>
<dbReference type="Proteomes" id="UP001487296">
    <property type="component" value="Unassembled WGS sequence"/>
</dbReference>
<organism evidence="2 3">
    <name type="scientific">Hallella faecis</name>
    <dbReference type="NCBI Taxonomy" id="2841596"/>
    <lineage>
        <taxon>Bacteria</taxon>
        <taxon>Pseudomonadati</taxon>
        <taxon>Bacteroidota</taxon>
        <taxon>Bacteroidia</taxon>
        <taxon>Bacteroidales</taxon>
        <taxon>Prevotellaceae</taxon>
        <taxon>Hallella</taxon>
    </lineage>
</organism>
<sequence length="220" mass="25291">MKKIFVVILCVITAFVACTNKTANSTNEADTSYEDSLYAEIREREIEDSLIRESHKYINSVKGHKEEYLITGRFVDNSVDTLWFECPDEDNRDVWELCCSNKAVKRCKFWGVSPRLVFEGDLDGNGTDDFGFIDTWHTSNCRNYHVATIRNHTIISMLQFETAYSLRASGKKLVKKSNRKGYAHVICSDMEAPGSCCNRAPDVDTLIRFDYQKFDQSDFK</sequence>
<protein>
    <submittedName>
        <fullName evidence="2">Uncharacterized protein</fullName>
    </submittedName>
</protein>
<evidence type="ECO:0000313" key="2">
    <source>
        <dbReference type="EMBL" id="MEQ2487822.1"/>
    </source>
</evidence>
<feature type="chain" id="PRO_5045492812" evidence="1">
    <location>
        <begin position="24"/>
        <end position="220"/>
    </location>
</feature>
<accession>A0ABV1FTV0</accession>
<reference evidence="2 3" key="1">
    <citation type="submission" date="2024-04" db="EMBL/GenBank/DDBJ databases">
        <title>Human intestinal bacterial collection.</title>
        <authorList>
            <person name="Pauvert C."/>
            <person name="Hitch T.C.A."/>
            <person name="Clavel T."/>
        </authorList>
    </citation>
    <scope>NUCLEOTIDE SEQUENCE [LARGE SCALE GENOMIC DNA]</scope>
    <source>
        <strain evidence="2 3">CLA-AA-H145</strain>
    </source>
</reference>
<proteinExistence type="predicted"/>
<keyword evidence="3" id="KW-1185">Reference proteome</keyword>
<dbReference type="EMBL" id="JBBNFP010000089">
    <property type="protein sequence ID" value="MEQ2487822.1"/>
    <property type="molecule type" value="Genomic_DNA"/>
</dbReference>
<name>A0ABV1FTV0_9BACT</name>
<dbReference type="PROSITE" id="PS51257">
    <property type="entry name" value="PROKAR_LIPOPROTEIN"/>
    <property type="match status" value="1"/>
</dbReference>
<keyword evidence="1" id="KW-0732">Signal</keyword>
<comment type="caution">
    <text evidence="2">The sequence shown here is derived from an EMBL/GenBank/DDBJ whole genome shotgun (WGS) entry which is preliminary data.</text>
</comment>
<feature type="signal peptide" evidence="1">
    <location>
        <begin position="1"/>
        <end position="23"/>
    </location>
</feature>
<evidence type="ECO:0000313" key="3">
    <source>
        <dbReference type="Proteomes" id="UP001487296"/>
    </source>
</evidence>
<dbReference type="RefSeq" id="WP_215760907.1">
    <property type="nucleotide sequence ID" value="NZ_JAHKBE010000094.1"/>
</dbReference>